<comment type="similarity">
    <text evidence="1">Belongs to the ComF/GntX family.</text>
</comment>
<dbReference type="KEGG" id="mgra:A4G16_08500"/>
<evidence type="ECO:0000259" key="2">
    <source>
        <dbReference type="Pfam" id="PF00156"/>
    </source>
</evidence>
<reference evidence="3 4" key="1">
    <citation type="submission" date="2016-03" db="EMBL/GenBank/DDBJ databases">
        <authorList>
            <person name="Bojesen A.M."/>
            <person name="Planet P."/>
            <person name="Hansen M.J."/>
        </authorList>
    </citation>
    <scope>NUCLEOTIDE SEQUENCE [LARGE SCALE GENOMIC DNA]</scope>
    <source>
        <strain evidence="3 4">B 234/94</strain>
    </source>
</reference>
<dbReference type="Pfam" id="PF00156">
    <property type="entry name" value="Pribosyltran"/>
    <property type="match status" value="1"/>
</dbReference>
<name>A0A6G8JJZ2_9PAST</name>
<gene>
    <name evidence="3" type="ORF">A4G16_08500</name>
</gene>
<organism evidence="3 4">
    <name type="scientific">Mannheimia granulomatis</name>
    <dbReference type="NCBI Taxonomy" id="85402"/>
    <lineage>
        <taxon>Bacteria</taxon>
        <taxon>Pseudomonadati</taxon>
        <taxon>Pseudomonadota</taxon>
        <taxon>Gammaproteobacteria</taxon>
        <taxon>Pasteurellales</taxon>
        <taxon>Pasteurellaceae</taxon>
        <taxon>Mannheimia</taxon>
    </lineage>
</organism>
<dbReference type="SUPFAM" id="SSF53271">
    <property type="entry name" value="PRTase-like"/>
    <property type="match status" value="1"/>
</dbReference>
<evidence type="ECO:0000256" key="1">
    <source>
        <dbReference type="ARBA" id="ARBA00008007"/>
    </source>
</evidence>
<dbReference type="Proteomes" id="UP000501366">
    <property type="component" value="Chromosome"/>
</dbReference>
<keyword evidence="3" id="KW-0328">Glycosyltransferase</keyword>
<evidence type="ECO:0000313" key="4">
    <source>
        <dbReference type="Proteomes" id="UP000501366"/>
    </source>
</evidence>
<protein>
    <submittedName>
        <fullName evidence="3">Amidophosphoribosyltransferase</fullName>
    </submittedName>
</protein>
<dbReference type="InterPro" id="IPR000836">
    <property type="entry name" value="PRTase_dom"/>
</dbReference>
<dbReference type="AlphaFoldDB" id="A0A6G8JJZ2"/>
<sequence>MQRKGGDVGILGFRCFHCDRPLNIGIHGFCTSCQKLIKNRPYCGHCGMSLRENRQSCGYCLRNEPKWHKLVRVAEYHMPLSHWIHRLKFQSQYWLDQALSRQLLLAIKEAQRERGLVLPEVIMPVPLFWQRNWSRGFNQATLLSQWLAKWLQIPLDTQSLTRNRATTSQRELTAHERRKNLRGAFGYHPLKAYKRVAIVDDVITTGSTLNVICVELLKAGVEEIQVWTLARA</sequence>
<evidence type="ECO:0000313" key="3">
    <source>
        <dbReference type="EMBL" id="QIM67399.1"/>
    </source>
</evidence>
<dbReference type="GO" id="GO:0016757">
    <property type="term" value="F:glycosyltransferase activity"/>
    <property type="evidence" value="ECO:0007669"/>
    <property type="project" value="UniProtKB-KW"/>
</dbReference>
<dbReference type="EMBL" id="CP015030">
    <property type="protein sequence ID" value="QIM67399.1"/>
    <property type="molecule type" value="Genomic_DNA"/>
</dbReference>
<dbReference type="Gene3D" id="3.40.50.2020">
    <property type="match status" value="1"/>
</dbReference>
<dbReference type="CDD" id="cd06223">
    <property type="entry name" value="PRTases_typeI"/>
    <property type="match status" value="1"/>
</dbReference>
<dbReference type="PANTHER" id="PTHR47505:SF1">
    <property type="entry name" value="DNA UTILIZATION PROTEIN YHGH"/>
    <property type="match status" value="1"/>
</dbReference>
<dbReference type="InterPro" id="IPR051910">
    <property type="entry name" value="ComF/GntX_DNA_util-trans"/>
</dbReference>
<proteinExistence type="inferred from homology"/>
<accession>A0A6G8JJZ2</accession>
<dbReference type="InterPro" id="IPR029057">
    <property type="entry name" value="PRTase-like"/>
</dbReference>
<dbReference type="PANTHER" id="PTHR47505">
    <property type="entry name" value="DNA UTILIZATION PROTEIN YHGH"/>
    <property type="match status" value="1"/>
</dbReference>
<keyword evidence="3" id="KW-0808">Transferase</keyword>
<feature type="domain" description="Phosphoribosyltransferase" evidence="2">
    <location>
        <begin position="188"/>
        <end position="230"/>
    </location>
</feature>